<evidence type="ECO:0000256" key="1">
    <source>
        <dbReference type="SAM" id="Phobius"/>
    </source>
</evidence>
<feature type="transmembrane region" description="Helical" evidence="1">
    <location>
        <begin position="20"/>
        <end position="37"/>
    </location>
</feature>
<protein>
    <recommendedName>
        <fullName evidence="3">SMODS-associating 2TM beta-strand rich effector domain-containing protein</fullName>
    </recommendedName>
</protein>
<keyword evidence="1" id="KW-0812">Transmembrane</keyword>
<accession>A0AB39HVJ1</accession>
<keyword evidence="1" id="KW-0472">Membrane</keyword>
<keyword evidence="1" id="KW-1133">Transmembrane helix</keyword>
<organism evidence="2">
    <name type="scientific">Ornithinibacillus sp. 4-3</name>
    <dbReference type="NCBI Taxonomy" id="3231488"/>
    <lineage>
        <taxon>Bacteria</taxon>
        <taxon>Bacillati</taxon>
        <taxon>Bacillota</taxon>
        <taxon>Bacilli</taxon>
        <taxon>Bacillales</taxon>
        <taxon>Bacillaceae</taxon>
        <taxon>Ornithinibacillus</taxon>
    </lineage>
</organism>
<sequence>MIQELNRFTDLLLLLEISDLINILLIIITIGTVRYASKTLLMEYSSQIIISRYRIRSQNKEGESYTWEVDIENKGRGYVVKGFILLSIKSSERKFLKQYHLSQPLLDIDPGEKDVIKLELKKTDLDGFDSYSDGTRLEVYYQDAMNNIYVVSPGSDRNNKHLERFEQLPKKIIFPSPRYFIYKHKFKKAIKQENTYVSRKKQEIEHSKNEAIEVYESIGKNTDAN</sequence>
<gene>
    <name evidence="2" type="ORF">AB4Y30_08195</name>
</gene>
<evidence type="ECO:0008006" key="3">
    <source>
        <dbReference type="Google" id="ProtNLM"/>
    </source>
</evidence>
<dbReference type="AlphaFoldDB" id="A0AB39HVJ1"/>
<reference evidence="2" key="1">
    <citation type="submission" date="2024-07" db="EMBL/GenBank/DDBJ databases">
        <title>Halotolerant mesophilic bacterium Ornithinibacillus sp. 4-3, sp. nov., isolated from soil.</title>
        <authorList>
            <person name="Sidarenka A.V."/>
            <person name="Guliayeva D.E."/>
            <person name="Leanovich S.I."/>
            <person name="Hileuskaya K.S."/>
            <person name="Akhremchuk A.E."/>
            <person name="Sikolenko M.A."/>
            <person name="Valentovich L.N."/>
        </authorList>
    </citation>
    <scope>NUCLEOTIDE SEQUENCE</scope>
    <source>
        <strain evidence="2">4-3</strain>
    </source>
</reference>
<dbReference type="EMBL" id="CP162599">
    <property type="protein sequence ID" value="XDK34319.1"/>
    <property type="molecule type" value="Genomic_DNA"/>
</dbReference>
<dbReference type="RefSeq" id="WP_368654993.1">
    <property type="nucleotide sequence ID" value="NZ_CP162599.1"/>
</dbReference>
<proteinExistence type="predicted"/>
<name>A0AB39HVJ1_9BACI</name>
<evidence type="ECO:0000313" key="2">
    <source>
        <dbReference type="EMBL" id="XDK34319.1"/>
    </source>
</evidence>